<protein>
    <recommendedName>
        <fullName evidence="4">Transmembrane protein</fullName>
    </recommendedName>
</protein>
<accession>B6AE39</accession>
<feature type="transmembrane region" description="Helical" evidence="1">
    <location>
        <begin position="21"/>
        <end position="40"/>
    </location>
</feature>
<dbReference type="OrthoDB" id="337601at2759"/>
<dbReference type="GeneID" id="6995814"/>
<keyword evidence="1" id="KW-1133">Transmembrane helix</keyword>
<feature type="transmembrane region" description="Helical" evidence="1">
    <location>
        <begin position="162"/>
        <end position="187"/>
    </location>
</feature>
<dbReference type="EMBL" id="DS989729">
    <property type="protein sequence ID" value="EEA06480.1"/>
    <property type="molecule type" value="Genomic_DNA"/>
</dbReference>
<evidence type="ECO:0000313" key="2">
    <source>
        <dbReference type="EMBL" id="EEA06480.1"/>
    </source>
</evidence>
<evidence type="ECO:0000256" key="1">
    <source>
        <dbReference type="SAM" id="Phobius"/>
    </source>
</evidence>
<evidence type="ECO:0008006" key="4">
    <source>
        <dbReference type="Google" id="ProtNLM"/>
    </source>
</evidence>
<feature type="transmembrane region" description="Helical" evidence="1">
    <location>
        <begin position="131"/>
        <end position="150"/>
    </location>
</feature>
<reference evidence="2" key="1">
    <citation type="submission" date="2008-06" db="EMBL/GenBank/DDBJ databases">
        <authorList>
            <person name="Lorenzi H."/>
            <person name="Inman J."/>
            <person name="Miller J."/>
            <person name="Schobel S."/>
            <person name="Amedeo P."/>
            <person name="Caler E.V."/>
            <person name="da Silva J."/>
        </authorList>
    </citation>
    <scope>NUCLEOTIDE SEQUENCE [LARGE SCALE GENOMIC DNA]</scope>
    <source>
        <strain evidence="2">RN66</strain>
    </source>
</reference>
<keyword evidence="1" id="KW-0472">Membrane</keyword>
<evidence type="ECO:0000313" key="3">
    <source>
        <dbReference type="Proteomes" id="UP000001460"/>
    </source>
</evidence>
<feature type="transmembrane region" description="Helical" evidence="1">
    <location>
        <begin position="52"/>
        <end position="72"/>
    </location>
</feature>
<dbReference type="Proteomes" id="UP000001460">
    <property type="component" value="Unassembled WGS sequence"/>
</dbReference>
<feature type="transmembrane region" description="Helical" evidence="1">
    <location>
        <begin position="252"/>
        <end position="271"/>
    </location>
</feature>
<sequence>MVSMEQKQIEYRKLRMKEILFEKRIGLYILMGSAIYLMTIKNRDEKGWNNTSFNWLLIFFRIGPLLGIVWMISYMPNNLKTQVEILCETLQMDNQDLHQITLKNIEKQLFPNLNSQFQCIEYLKKYIQLSIIIYSIGESISEISLLYGSIYINQNVNKKFLIILYILPYISCIIRSISIMYLCFCILWDIQKTNKRNIILSSCIGFITSFSIYIIINYIMVYFILEEKNVLSNSNTFNPYGYIINIDSFQRYIYIELMVIFILLLSCILRNLSNNIASKASRYTPIVGSILIFISTLFRLGHIKYLDVLYYILYIEIGPITWGFFIFSHAISLYIRYDNNYIDEKNDYLINYKRKEQ</sequence>
<dbReference type="OMA" id="RSISIMY"/>
<keyword evidence="1" id="KW-0812">Transmembrane</keyword>
<organism evidence="2 3">
    <name type="scientific">Cryptosporidium muris (strain RN66)</name>
    <dbReference type="NCBI Taxonomy" id="441375"/>
    <lineage>
        <taxon>Eukaryota</taxon>
        <taxon>Sar</taxon>
        <taxon>Alveolata</taxon>
        <taxon>Apicomplexa</taxon>
        <taxon>Conoidasida</taxon>
        <taxon>Coccidia</taxon>
        <taxon>Eucoccidiorida</taxon>
        <taxon>Eimeriorina</taxon>
        <taxon>Cryptosporidiidae</taxon>
        <taxon>Cryptosporidium</taxon>
    </lineage>
</organism>
<feature type="transmembrane region" description="Helical" evidence="1">
    <location>
        <begin position="283"/>
        <end position="302"/>
    </location>
</feature>
<dbReference type="AlphaFoldDB" id="B6AE39"/>
<name>B6AE39_CRYMR</name>
<dbReference type="VEuPathDB" id="CryptoDB:CMU_009720"/>
<gene>
    <name evidence="2" type="ORF">CMU_009720</name>
</gene>
<dbReference type="RefSeq" id="XP_002140829.1">
    <property type="nucleotide sequence ID" value="XM_002140793.1"/>
</dbReference>
<keyword evidence="3" id="KW-1185">Reference proteome</keyword>
<proteinExistence type="predicted"/>
<feature type="transmembrane region" description="Helical" evidence="1">
    <location>
        <begin position="199"/>
        <end position="225"/>
    </location>
</feature>
<feature type="transmembrane region" description="Helical" evidence="1">
    <location>
        <begin position="308"/>
        <end position="335"/>
    </location>
</feature>